<dbReference type="InterPro" id="IPR035992">
    <property type="entry name" value="Ricin_B-like_lectins"/>
</dbReference>
<keyword evidence="1" id="KW-0812">Transmembrane</keyword>
<gene>
    <name evidence="3" type="ORF">EW145_g4110</name>
</gene>
<evidence type="ECO:0000259" key="2">
    <source>
        <dbReference type="SMART" id="SM00458"/>
    </source>
</evidence>
<feature type="transmembrane region" description="Helical" evidence="1">
    <location>
        <begin position="328"/>
        <end position="353"/>
    </location>
</feature>
<dbReference type="OrthoDB" id="2131701at2759"/>
<dbReference type="EMBL" id="SGPK01000197">
    <property type="protein sequence ID" value="THH06417.1"/>
    <property type="molecule type" value="Genomic_DNA"/>
</dbReference>
<evidence type="ECO:0000313" key="3">
    <source>
        <dbReference type="EMBL" id="THH06417.1"/>
    </source>
</evidence>
<dbReference type="InterPro" id="IPR000772">
    <property type="entry name" value="Ricin_B_lectin"/>
</dbReference>
<keyword evidence="1" id="KW-0472">Membrane</keyword>
<reference evidence="3 4" key="1">
    <citation type="submission" date="2019-02" db="EMBL/GenBank/DDBJ databases">
        <title>Genome sequencing of the rare red list fungi Phellinidium pouzarii.</title>
        <authorList>
            <person name="Buettner E."/>
            <person name="Kellner H."/>
        </authorList>
    </citation>
    <scope>NUCLEOTIDE SEQUENCE [LARGE SCALE GENOMIC DNA]</scope>
    <source>
        <strain evidence="3 4">DSM 108285</strain>
    </source>
</reference>
<dbReference type="SUPFAM" id="SSF50370">
    <property type="entry name" value="Ricin B-like lectins"/>
    <property type="match status" value="1"/>
</dbReference>
<organism evidence="3 4">
    <name type="scientific">Phellinidium pouzarii</name>
    <dbReference type="NCBI Taxonomy" id="167371"/>
    <lineage>
        <taxon>Eukaryota</taxon>
        <taxon>Fungi</taxon>
        <taxon>Dikarya</taxon>
        <taxon>Basidiomycota</taxon>
        <taxon>Agaricomycotina</taxon>
        <taxon>Agaricomycetes</taxon>
        <taxon>Hymenochaetales</taxon>
        <taxon>Hymenochaetaceae</taxon>
        <taxon>Phellinidium</taxon>
    </lineage>
</organism>
<keyword evidence="4" id="KW-1185">Reference proteome</keyword>
<dbReference type="Proteomes" id="UP000308199">
    <property type="component" value="Unassembled WGS sequence"/>
</dbReference>
<protein>
    <recommendedName>
        <fullName evidence="2">Ricin B lectin domain-containing protein</fullName>
    </recommendedName>
</protein>
<sequence length="359" mass="39313">MSVSPEIAAMCIEPGMYKLINVLGNVALDLSGGDGKSIIAFTTHGQGNQQWIISSPDQQGNQTIKGASSGKYLAIEGLPQNSERLVASQDPVLWAVRRDGGDRSVWRVYWPGTGFNFDLSDRGNSTPGTPIQLWEATEGKNQMWKFEAAKKRVSKEVPTLFLSAQKPKTLLNRIYDPFAFCAQRIYRFIDSTSAREMASMKTAYQPLPLAEMDFSTQKEPLDTSGCEPGSACQYHGSCHKNRRRRLFHLAALSFLLLGVLSIASSFVDWESILGLATDVGGGFLGARDTTSGTNDSPFSNEFNKLKIYSLNRNYSVLDCRDQVRSKTLYVVLAISVLAAAVSPVSSVLAAGYAQRVSLK</sequence>
<dbReference type="AlphaFoldDB" id="A0A4S4L586"/>
<dbReference type="SMART" id="SM00458">
    <property type="entry name" value="RICIN"/>
    <property type="match status" value="1"/>
</dbReference>
<dbReference type="Pfam" id="PF14200">
    <property type="entry name" value="RicinB_lectin_2"/>
    <property type="match status" value="1"/>
</dbReference>
<dbReference type="PROSITE" id="PS50231">
    <property type="entry name" value="RICIN_B_LECTIN"/>
    <property type="match status" value="1"/>
</dbReference>
<dbReference type="CDD" id="cd23422">
    <property type="entry name" value="beta-trefoil_Ricin_MPL_CNL"/>
    <property type="match status" value="1"/>
</dbReference>
<keyword evidence="1" id="KW-1133">Transmembrane helix</keyword>
<accession>A0A4S4L586</accession>
<dbReference type="Gene3D" id="2.80.10.50">
    <property type="match status" value="1"/>
</dbReference>
<feature type="transmembrane region" description="Helical" evidence="1">
    <location>
        <begin position="246"/>
        <end position="267"/>
    </location>
</feature>
<comment type="caution">
    <text evidence="3">The sequence shown here is derived from an EMBL/GenBank/DDBJ whole genome shotgun (WGS) entry which is preliminary data.</text>
</comment>
<name>A0A4S4L586_9AGAM</name>
<evidence type="ECO:0000256" key="1">
    <source>
        <dbReference type="SAM" id="Phobius"/>
    </source>
</evidence>
<proteinExistence type="predicted"/>
<evidence type="ECO:0000313" key="4">
    <source>
        <dbReference type="Proteomes" id="UP000308199"/>
    </source>
</evidence>
<feature type="domain" description="Ricin B lectin" evidence="2">
    <location>
        <begin position="14"/>
        <end position="147"/>
    </location>
</feature>